<dbReference type="InterPro" id="IPR010679">
    <property type="entry name" value="DUF1254"/>
</dbReference>
<feature type="domain" description="DUF1254" evidence="3">
    <location>
        <begin position="115"/>
        <end position="247"/>
    </location>
</feature>
<dbReference type="Gene3D" id="2.60.120.600">
    <property type="entry name" value="Domain of unknown function DUF1214, C-terminal domain"/>
    <property type="match status" value="1"/>
</dbReference>
<keyword evidence="5" id="KW-1185">Reference proteome</keyword>
<dbReference type="InterPro" id="IPR010621">
    <property type="entry name" value="DUF1214"/>
</dbReference>
<comment type="caution">
    <text evidence="4">The sequence shown here is derived from an EMBL/GenBank/DDBJ whole genome shotgun (WGS) entry which is preliminary data.</text>
</comment>
<dbReference type="InterPro" id="IPR037050">
    <property type="entry name" value="DUF1254_sf"/>
</dbReference>
<reference evidence="4" key="1">
    <citation type="submission" date="2015-05" db="EMBL/GenBank/DDBJ databases">
        <title>Permanent draft genome of Rhodopirellula islandicus K833.</title>
        <authorList>
            <person name="Kizina J."/>
            <person name="Richter M."/>
            <person name="Glockner F.O."/>
            <person name="Harder J."/>
        </authorList>
    </citation>
    <scope>NUCLEOTIDE SEQUENCE [LARGE SCALE GENOMIC DNA]</scope>
    <source>
        <strain evidence="4">K833</strain>
    </source>
</reference>
<organism evidence="4 5">
    <name type="scientific">Rhodopirellula islandica</name>
    <dbReference type="NCBI Taxonomy" id="595434"/>
    <lineage>
        <taxon>Bacteria</taxon>
        <taxon>Pseudomonadati</taxon>
        <taxon>Planctomycetota</taxon>
        <taxon>Planctomycetia</taxon>
        <taxon>Pirellulales</taxon>
        <taxon>Pirellulaceae</taxon>
        <taxon>Rhodopirellula</taxon>
    </lineage>
</organism>
<evidence type="ECO:0000313" key="4">
    <source>
        <dbReference type="EMBL" id="KLU04584.1"/>
    </source>
</evidence>
<dbReference type="PATRIC" id="fig|595434.4.peg.3463"/>
<feature type="domain" description="DUF1214" evidence="2">
    <location>
        <begin position="385"/>
        <end position="496"/>
    </location>
</feature>
<feature type="transmembrane region" description="Helical" evidence="1">
    <location>
        <begin position="34"/>
        <end position="50"/>
    </location>
</feature>
<keyword evidence="1" id="KW-1133">Transmembrane helix</keyword>
<evidence type="ECO:0000313" key="5">
    <source>
        <dbReference type="Proteomes" id="UP000036367"/>
    </source>
</evidence>
<dbReference type="AlphaFoldDB" id="A0A0J1EGB7"/>
<proteinExistence type="predicted"/>
<sequence length="519" mass="56160">MTESTYLLTAIPSQPTSDSRTLDKSKMKTTHQRFALFLIVGFVTALTLPACDQPGDPITEAASADGQAGINMPSFEETRAIAEEGFIYGLPLVMNYAVMNEFCVDKESGQYKAPFNQIHNEARVFTYKDTAVVTANSDTPYSSLWLDLRAEPMVISVPAVEKERYYSVQLVDGNTFVYGYIGTRATGVEPGDYLAVGPDWKGETPAGIKKVFRSSTPFGLTIFRTQLFNPDDMPNVVKVQSGYKAQPLSAFLGQPAPPAAAKIDFVPANTKGIKDNFYEYLDAALQFVPETPGNKSIRAKLASIGIGPGKTFDFKDLSLEHKAEVLLGMKAGSEKVDSLVADGGNDQNGWQVGGLAGGDEAFFGGNALKLAATAKAGIYANVPAEAMYPATRKDTHGDAIETSKHNYTLTFPAGQLPPVNSFWSVTMYDGKSQLLIQNPIDRYLINAPMLPAMKKNADGSLTLYIQKDSPGAEKESNWLPAPNGTAYLVMRLYWPKTEAPSILPPGEGTWSPPGIVKAN</sequence>
<dbReference type="STRING" id="595434.RISK_003638"/>
<evidence type="ECO:0000259" key="3">
    <source>
        <dbReference type="Pfam" id="PF06863"/>
    </source>
</evidence>
<evidence type="ECO:0000256" key="1">
    <source>
        <dbReference type="SAM" id="Phobius"/>
    </source>
</evidence>
<dbReference type="Pfam" id="PF06742">
    <property type="entry name" value="DUF1214"/>
    <property type="match status" value="1"/>
</dbReference>
<gene>
    <name evidence="4" type="ORF">RISK_003638</name>
</gene>
<dbReference type="Proteomes" id="UP000036367">
    <property type="component" value="Unassembled WGS sequence"/>
</dbReference>
<protein>
    <recommendedName>
        <fullName evidence="6">Cell envelope protein</fullName>
    </recommendedName>
</protein>
<dbReference type="Gene3D" id="2.60.40.1610">
    <property type="entry name" value="Domain of unknown function DUF1254"/>
    <property type="match status" value="1"/>
</dbReference>
<keyword evidence="1" id="KW-0472">Membrane</keyword>
<evidence type="ECO:0008006" key="6">
    <source>
        <dbReference type="Google" id="ProtNLM"/>
    </source>
</evidence>
<accession>A0A0J1EGB7</accession>
<dbReference type="Pfam" id="PF06863">
    <property type="entry name" value="DUF1254"/>
    <property type="match status" value="1"/>
</dbReference>
<name>A0A0J1EGB7_RHOIS</name>
<evidence type="ECO:0000259" key="2">
    <source>
        <dbReference type="Pfam" id="PF06742"/>
    </source>
</evidence>
<dbReference type="PANTHER" id="PTHR36509:SF2">
    <property type="entry name" value="BLL3101 PROTEIN"/>
    <property type="match status" value="1"/>
</dbReference>
<dbReference type="SUPFAM" id="SSF160935">
    <property type="entry name" value="VPA0735-like"/>
    <property type="match status" value="1"/>
</dbReference>
<dbReference type="PANTHER" id="PTHR36509">
    <property type="entry name" value="BLL3101 PROTEIN"/>
    <property type="match status" value="1"/>
</dbReference>
<dbReference type="InterPro" id="IPR037049">
    <property type="entry name" value="DUF1214_C_sf"/>
</dbReference>
<keyword evidence="1" id="KW-0812">Transmembrane</keyword>
<dbReference type="EMBL" id="LECT01000028">
    <property type="protein sequence ID" value="KLU04584.1"/>
    <property type="molecule type" value="Genomic_DNA"/>
</dbReference>